<dbReference type="InterPro" id="IPR046447">
    <property type="entry name" value="DENR_C"/>
</dbReference>
<dbReference type="InterPro" id="IPR050318">
    <property type="entry name" value="DENR/SUI1_TIF"/>
</dbReference>
<dbReference type="CDD" id="cd11607">
    <property type="entry name" value="DENR_C"/>
    <property type="match status" value="1"/>
</dbReference>
<dbReference type="GO" id="GO:0003729">
    <property type="term" value="F:mRNA binding"/>
    <property type="evidence" value="ECO:0007669"/>
    <property type="project" value="TreeGrafter"/>
</dbReference>
<evidence type="ECO:0000256" key="1">
    <source>
        <dbReference type="ARBA" id="ARBA00007514"/>
    </source>
</evidence>
<dbReference type="OrthoDB" id="277199at2759"/>
<feature type="compositionally biased region" description="Basic residues" evidence="2">
    <location>
        <begin position="109"/>
        <end position="122"/>
    </location>
</feature>
<accession>A0A830HD59</accession>
<keyword evidence="5" id="KW-1185">Reference proteome</keyword>
<proteinExistence type="inferred from homology"/>
<comment type="similarity">
    <text evidence="1">Belongs to the DENR family.</text>
</comment>
<dbReference type="GO" id="GO:0002188">
    <property type="term" value="P:translation reinitiation"/>
    <property type="evidence" value="ECO:0007669"/>
    <property type="project" value="TreeGrafter"/>
</dbReference>
<feature type="region of interest" description="Disordered" evidence="2">
    <location>
        <begin position="80"/>
        <end position="129"/>
    </location>
</feature>
<gene>
    <name evidence="4" type="ORF">PPROV_000375600</name>
</gene>
<dbReference type="SUPFAM" id="SSF55159">
    <property type="entry name" value="eIF1-like"/>
    <property type="match status" value="1"/>
</dbReference>
<dbReference type="GO" id="GO:0001731">
    <property type="term" value="P:formation of translation preinitiation complex"/>
    <property type="evidence" value="ECO:0007669"/>
    <property type="project" value="TreeGrafter"/>
</dbReference>
<dbReference type="Gene3D" id="3.30.780.10">
    <property type="entry name" value="SUI1-like domain"/>
    <property type="match status" value="1"/>
</dbReference>
<sequence length="211" mass="22262">MAEPSVVVYEPATGVPAEYVEFLEKPDVLAALPYILANHDAAWINTHMRNQTKLLGVSVEDADSDANLLMEKLKEMSLGGGGSSAGVASSGAEGSGAAAGEAGGEQKEKKKSGGGKKGKHAPHVTLTLTSRQKRKAITNVTGLEAFDVKLNEAAKLFGKKFACGSSVVKDAGNQKDEIDVQGDNIEGLRDLILKTWKNISADDITLVDKRK</sequence>
<comment type="caution">
    <text evidence="4">The sequence shown here is derived from an EMBL/GenBank/DDBJ whole genome shotgun (WGS) entry which is preliminary data.</text>
</comment>
<dbReference type="GO" id="GO:0003743">
    <property type="term" value="F:translation initiation factor activity"/>
    <property type="evidence" value="ECO:0007669"/>
    <property type="project" value="InterPro"/>
</dbReference>
<feature type="compositionally biased region" description="Low complexity" evidence="2">
    <location>
        <begin position="85"/>
        <end position="100"/>
    </location>
</feature>
<evidence type="ECO:0000313" key="5">
    <source>
        <dbReference type="Proteomes" id="UP000660262"/>
    </source>
</evidence>
<dbReference type="EMBL" id="BNJQ01000009">
    <property type="protein sequence ID" value="GHP05004.1"/>
    <property type="molecule type" value="Genomic_DNA"/>
</dbReference>
<dbReference type="AlphaFoldDB" id="A0A830HD59"/>
<dbReference type="PROSITE" id="PS50296">
    <property type="entry name" value="SUI1"/>
    <property type="match status" value="1"/>
</dbReference>
<dbReference type="Proteomes" id="UP000660262">
    <property type="component" value="Unassembled WGS sequence"/>
</dbReference>
<dbReference type="PANTHER" id="PTHR12789">
    <property type="entry name" value="DENSITY-REGULATED PROTEIN HOMOLOG"/>
    <property type="match status" value="1"/>
</dbReference>
<feature type="domain" description="SUI1" evidence="3">
    <location>
        <begin position="124"/>
        <end position="196"/>
    </location>
</feature>
<dbReference type="Pfam" id="PF01253">
    <property type="entry name" value="SUI1"/>
    <property type="match status" value="1"/>
</dbReference>
<protein>
    <recommendedName>
        <fullName evidence="3">SUI1 domain-containing protein</fullName>
    </recommendedName>
</protein>
<dbReference type="InterPro" id="IPR001950">
    <property type="entry name" value="SUI1"/>
</dbReference>
<evidence type="ECO:0000259" key="3">
    <source>
        <dbReference type="PROSITE" id="PS50296"/>
    </source>
</evidence>
<evidence type="ECO:0000256" key="2">
    <source>
        <dbReference type="SAM" id="MobiDB-lite"/>
    </source>
</evidence>
<dbReference type="PANTHER" id="PTHR12789:SF0">
    <property type="entry name" value="DENSITY-REGULATED PROTEIN"/>
    <property type="match status" value="1"/>
</dbReference>
<evidence type="ECO:0000313" key="4">
    <source>
        <dbReference type="EMBL" id="GHP05004.1"/>
    </source>
</evidence>
<organism evidence="4 5">
    <name type="scientific">Pycnococcus provasolii</name>
    <dbReference type="NCBI Taxonomy" id="41880"/>
    <lineage>
        <taxon>Eukaryota</taxon>
        <taxon>Viridiplantae</taxon>
        <taxon>Chlorophyta</taxon>
        <taxon>Pseudoscourfieldiophyceae</taxon>
        <taxon>Pseudoscourfieldiales</taxon>
        <taxon>Pycnococcaceae</taxon>
        <taxon>Pycnococcus</taxon>
    </lineage>
</organism>
<name>A0A830HD59_9CHLO</name>
<reference evidence="4" key="1">
    <citation type="submission" date="2020-10" db="EMBL/GenBank/DDBJ databases">
        <title>Unveiling of a novel bifunctional photoreceptor, Dualchrome1, isolated from a cosmopolitan green alga.</title>
        <authorList>
            <person name="Suzuki S."/>
            <person name="Kawachi M."/>
        </authorList>
    </citation>
    <scope>NUCLEOTIDE SEQUENCE</scope>
    <source>
        <strain evidence="4">NIES 2893</strain>
    </source>
</reference>
<dbReference type="InterPro" id="IPR036877">
    <property type="entry name" value="SUI1_dom_sf"/>
</dbReference>